<keyword evidence="2" id="KW-1185">Reference proteome</keyword>
<dbReference type="RefSeq" id="WP_186772323.1">
    <property type="nucleotide sequence ID" value="NZ_JACOMF010000030.1"/>
</dbReference>
<organism evidence="1 2">
    <name type="scientific">Siccirubricoccus deserti</name>
    <dbReference type="NCBI Taxonomy" id="2013562"/>
    <lineage>
        <taxon>Bacteria</taxon>
        <taxon>Pseudomonadati</taxon>
        <taxon>Pseudomonadota</taxon>
        <taxon>Alphaproteobacteria</taxon>
        <taxon>Acetobacterales</taxon>
        <taxon>Roseomonadaceae</taxon>
        <taxon>Siccirubricoccus</taxon>
    </lineage>
</organism>
<dbReference type="AlphaFoldDB" id="A0A9X0R3A3"/>
<accession>A0A9X0R3A3</accession>
<protein>
    <recommendedName>
        <fullName evidence="3">Right-handed parallel beta-helix repeat-containing protein</fullName>
    </recommendedName>
</protein>
<gene>
    <name evidence="1" type="ORF">H7965_19850</name>
</gene>
<name>A0A9X0R3A3_9PROT</name>
<comment type="caution">
    <text evidence="1">The sequence shown here is derived from an EMBL/GenBank/DDBJ whole genome shotgun (WGS) entry which is preliminary data.</text>
</comment>
<proteinExistence type="predicted"/>
<evidence type="ECO:0000313" key="2">
    <source>
        <dbReference type="Proteomes" id="UP000600101"/>
    </source>
</evidence>
<dbReference type="EMBL" id="JACOMF010000030">
    <property type="protein sequence ID" value="MBC4017567.1"/>
    <property type="molecule type" value="Genomic_DNA"/>
</dbReference>
<reference evidence="1" key="1">
    <citation type="submission" date="2020-08" db="EMBL/GenBank/DDBJ databases">
        <authorList>
            <person name="Hu Y."/>
            <person name="Nguyen S.V."/>
            <person name="Li F."/>
            <person name="Fanning S."/>
        </authorList>
    </citation>
    <scope>NUCLEOTIDE SEQUENCE</scope>
    <source>
        <strain evidence="1">SYSU D8009</strain>
    </source>
</reference>
<evidence type="ECO:0008006" key="3">
    <source>
        <dbReference type="Google" id="ProtNLM"/>
    </source>
</evidence>
<evidence type="ECO:0000313" key="1">
    <source>
        <dbReference type="EMBL" id="MBC4017567.1"/>
    </source>
</evidence>
<sequence>MPDATLLIEDSVFLGNGALRDGHACARGIYAGRLGALLIRRSRFEATRVCHHVKSRAARTEVVDSQILDTPDDNASYLVDLPNGEEVLLRGNTLHKGPRSGNPGTAIAIGFEGVTQPTPSLRILDNRFETLLPRVTVFVRNRSKVAVELSGNSLTGRVVALVGPGRVAR</sequence>
<dbReference type="Proteomes" id="UP000600101">
    <property type="component" value="Unassembled WGS sequence"/>
</dbReference>